<keyword evidence="1" id="KW-1133">Transmembrane helix</keyword>
<keyword evidence="1" id="KW-0472">Membrane</keyword>
<accession>A0AA86R6E3</accession>
<gene>
    <name evidence="2" type="ORF">HINF_LOCUS57283</name>
    <name evidence="3" type="ORF">HINF_LOCUS58791</name>
</gene>
<evidence type="ECO:0000256" key="1">
    <source>
        <dbReference type="SAM" id="Phobius"/>
    </source>
</evidence>
<proteinExistence type="predicted"/>
<reference evidence="3 4" key="2">
    <citation type="submission" date="2024-07" db="EMBL/GenBank/DDBJ databases">
        <authorList>
            <person name="Akdeniz Z."/>
        </authorList>
    </citation>
    <scope>NUCLEOTIDE SEQUENCE [LARGE SCALE GENOMIC DNA]</scope>
</reference>
<reference evidence="2" key="1">
    <citation type="submission" date="2023-06" db="EMBL/GenBank/DDBJ databases">
        <authorList>
            <person name="Kurt Z."/>
        </authorList>
    </citation>
    <scope>NUCLEOTIDE SEQUENCE</scope>
</reference>
<feature type="transmembrane region" description="Helical" evidence="1">
    <location>
        <begin position="28"/>
        <end position="53"/>
    </location>
</feature>
<keyword evidence="1" id="KW-0812">Transmembrane</keyword>
<organism evidence="2">
    <name type="scientific">Hexamita inflata</name>
    <dbReference type="NCBI Taxonomy" id="28002"/>
    <lineage>
        <taxon>Eukaryota</taxon>
        <taxon>Metamonada</taxon>
        <taxon>Diplomonadida</taxon>
        <taxon>Hexamitidae</taxon>
        <taxon>Hexamitinae</taxon>
        <taxon>Hexamita</taxon>
    </lineage>
</organism>
<keyword evidence="4" id="KW-1185">Reference proteome</keyword>
<evidence type="ECO:0000313" key="3">
    <source>
        <dbReference type="EMBL" id="CAL6078201.1"/>
    </source>
</evidence>
<protein>
    <submittedName>
        <fullName evidence="3">Hypothetical_protein</fullName>
    </submittedName>
</protein>
<dbReference type="Proteomes" id="UP001642409">
    <property type="component" value="Unassembled WGS sequence"/>
</dbReference>
<feature type="transmembrane region" description="Helical" evidence="1">
    <location>
        <begin position="74"/>
        <end position="107"/>
    </location>
</feature>
<sequence>MQLVLLSLGQWNEQTSLAVWEGHFIDCLNYQFIALLLLGLLLNALGSYSLFVAADDCGDQTGKNWNQEKQKAPVTAVTGILDAIVFVTIVGRRVVCIAITIITVIVAGTL</sequence>
<comment type="caution">
    <text evidence="2">The sequence shown here is derived from an EMBL/GenBank/DDBJ whole genome shotgun (WGS) entry which is preliminary data.</text>
</comment>
<dbReference type="EMBL" id="CATOUU010001061">
    <property type="protein sequence ID" value="CAI9969638.1"/>
    <property type="molecule type" value="Genomic_DNA"/>
</dbReference>
<evidence type="ECO:0000313" key="4">
    <source>
        <dbReference type="Proteomes" id="UP001642409"/>
    </source>
</evidence>
<name>A0AA86R6E3_9EUKA</name>
<dbReference type="AlphaFoldDB" id="A0AA86R6E3"/>
<dbReference type="EMBL" id="CAXDID020000332">
    <property type="protein sequence ID" value="CAL6078201.1"/>
    <property type="molecule type" value="Genomic_DNA"/>
</dbReference>
<evidence type="ECO:0000313" key="2">
    <source>
        <dbReference type="EMBL" id="CAI9969638.1"/>
    </source>
</evidence>